<dbReference type="OrthoDB" id="3944128at2759"/>
<dbReference type="RefSeq" id="XP_033687015.1">
    <property type="nucleotide sequence ID" value="XM_033828401.1"/>
</dbReference>
<evidence type="ECO:0000313" key="3">
    <source>
        <dbReference type="EMBL" id="KAF2252011.1"/>
    </source>
</evidence>
<evidence type="ECO:0000313" key="4">
    <source>
        <dbReference type="Proteomes" id="UP000800094"/>
    </source>
</evidence>
<dbReference type="PRINTS" id="PR01217">
    <property type="entry name" value="PRICHEXTENSN"/>
</dbReference>
<dbReference type="EMBL" id="ML987192">
    <property type="protein sequence ID" value="KAF2252011.1"/>
    <property type="molecule type" value="Genomic_DNA"/>
</dbReference>
<dbReference type="Proteomes" id="UP000800094">
    <property type="component" value="Unassembled WGS sequence"/>
</dbReference>
<evidence type="ECO:0008006" key="5">
    <source>
        <dbReference type="Google" id="ProtNLM"/>
    </source>
</evidence>
<feature type="compositionally biased region" description="Pro residues" evidence="1">
    <location>
        <begin position="415"/>
        <end position="427"/>
    </location>
</feature>
<keyword evidence="2" id="KW-0732">Signal</keyword>
<evidence type="ECO:0000256" key="1">
    <source>
        <dbReference type="SAM" id="MobiDB-lite"/>
    </source>
</evidence>
<name>A0A6A6INH1_9PLEO</name>
<evidence type="ECO:0000256" key="2">
    <source>
        <dbReference type="SAM" id="SignalP"/>
    </source>
</evidence>
<organism evidence="3 4">
    <name type="scientific">Trematosphaeria pertusa</name>
    <dbReference type="NCBI Taxonomy" id="390896"/>
    <lineage>
        <taxon>Eukaryota</taxon>
        <taxon>Fungi</taxon>
        <taxon>Dikarya</taxon>
        <taxon>Ascomycota</taxon>
        <taxon>Pezizomycotina</taxon>
        <taxon>Dothideomycetes</taxon>
        <taxon>Pleosporomycetidae</taxon>
        <taxon>Pleosporales</taxon>
        <taxon>Massarineae</taxon>
        <taxon>Trematosphaeriaceae</taxon>
        <taxon>Trematosphaeria</taxon>
    </lineage>
</organism>
<protein>
    <recommendedName>
        <fullName evidence="5">Lytic polysaccharide monooxygenase</fullName>
    </recommendedName>
</protein>
<dbReference type="GeneID" id="54581731"/>
<feature type="region of interest" description="Disordered" evidence="1">
    <location>
        <begin position="751"/>
        <end position="774"/>
    </location>
</feature>
<dbReference type="AlphaFoldDB" id="A0A6A6INH1"/>
<feature type="region of interest" description="Disordered" evidence="1">
    <location>
        <begin position="394"/>
        <end position="547"/>
    </location>
</feature>
<feature type="compositionally biased region" description="Low complexity" evidence="1">
    <location>
        <begin position="517"/>
        <end position="531"/>
    </location>
</feature>
<keyword evidence="4" id="KW-1185">Reference proteome</keyword>
<feature type="compositionally biased region" description="Pro residues" evidence="1">
    <location>
        <begin position="445"/>
        <end position="458"/>
    </location>
</feature>
<reference evidence="3" key="1">
    <citation type="journal article" date="2020" name="Stud. Mycol.">
        <title>101 Dothideomycetes genomes: a test case for predicting lifestyles and emergence of pathogens.</title>
        <authorList>
            <person name="Haridas S."/>
            <person name="Albert R."/>
            <person name="Binder M."/>
            <person name="Bloem J."/>
            <person name="Labutti K."/>
            <person name="Salamov A."/>
            <person name="Andreopoulos B."/>
            <person name="Baker S."/>
            <person name="Barry K."/>
            <person name="Bills G."/>
            <person name="Bluhm B."/>
            <person name="Cannon C."/>
            <person name="Castanera R."/>
            <person name="Culley D."/>
            <person name="Daum C."/>
            <person name="Ezra D."/>
            <person name="Gonzalez J."/>
            <person name="Henrissat B."/>
            <person name="Kuo A."/>
            <person name="Liang C."/>
            <person name="Lipzen A."/>
            <person name="Lutzoni F."/>
            <person name="Magnuson J."/>
            <person name="Mondo S."/>
            <person name="Nolan M."/>
            <person name="Ohm R."/>
            <person name="Pangilinan J."/>
            <person name="Park H.-J."/>
            <person name="Ramirez L."/>
            <person name="Alfaro M."/>
            <person name="Sun H."/>
            <person name="Tritt A."/>
            <person name="Yoshinaga Y."/>
            <person name="Zwiers L.-H."/>
            <person name="Turgeon B."/>
            <person name="Goodwin S."/>
            <person name="Spatafora J."/>
            <person name="Crous P."/>
            <person name="Grigoriev I."/>
        </authorList>
    </citation>
    <scope>NUCLEOTIDE SEQUENCE</scope>
    <source>
        <strain evidence="3">CBS 122368</strain>
    </source>
</reference>
<accession>A0A6A6INH1</accession>
<sequence>MACGFCSFRLIPFLPVFLSSFAHSMPHHEAFPRQAFSNSTVAPSTSSISTPTSTVNGSTATITGFPSTARSSSNGTCPTTYPFDYLVEFMTFTTACQEASSWAVDANWYNLADGCLRTYCGGADSSAIQSFLDASTTVWTTSTRIMFQGFPGSGSLSDVVVSQTTWTETYTFTLDPPQAVTPKPPCCGQCTLRAATVQLFFWPETAEAATPIVTGLLPNATAAASGLLVDGPGIYVDESGFTFTSPSIYIGFTSLGGHNRCGPVGTPVFNTTMAFDPTEISSVLPHETTAECIVTPTYDNGVVGEVTYRETAFPPPQPLTMSDVVQNCSTLEGYYYFTNNPSSWAAGDPCHPVIAIPTRINQLQAEWNECGTAYNGGFYDPPKTLQQAPILVPTTASPTQGGATPVAPSATARPPSLPEQTPDPEPSSPAETRDSPASSVNDIPQPTPQQPTPPPPSGQPQSSNDPAPRPGSSSTIVITPPPSAPGNTQPNPNSPSNPVITLNPQPDPADLNQPNNPTSLVTLVPTVVSPPQNDLNPQNPTPSPQPSGTVVIVGTQTLTPGGVITIGGTTSTLPNGQTTVVGGTQIALDPQATQVIIDYTSTVNLPSAAPAESTASPVLLTVDGQIITAAPTSPIVVGSLTLLPGSSIIVDGTTLSLAVGGTQIVVDGSTIPLTAGSQTTAPLVITLDGTTLTANSLTQFMIGGKTLSFGGPALTVSGTTYILTTNSEGSTVLIAGTAGVSSAVTASATTTHSRHSAVSDSQTEAGTNPASPSNTGAAGNVVVTWALLCVALFLAEVVTRFG</sequence>
<feature type="chain" id="PRO_5025663906" description="Lytic polysaccharide monooxygenase" evidence="2">
    <location>
        <begin position="25"/>
        <end position="802"/>
    </location>
</feature>
<feature type="signal peptide" evidence="2">
    <location>
        <begin position="1"/>
        <end position="24"/>
    </location>
</feature>
<feature type="compositionally biased region" description="Polar residues" evidence="1">
    <location>
        <begin position="760"/>
        <end position="774"/>
    </location>
</feature>
<proteinExistence type="predicted"/>
<gene>
    <name evidence="3" type="ORF">BU26DRAFT_516729</name>
</gene>